<feature type="region of interest" description="Disordered" evidence="1">
    <location>
        <begin position="43"/>
        <end position="63"/>
    </location>
</feature>
<protein>
    <submittedName>
        <fullName evidence="2">Uncharacterized protein</fullName>
    </submittedName>
</protein>
<evidence type="ECO:0000313" key="3">
    <source>
        <dbReference type="Proteomes" id="UP000054721"/>
    </source>
</evidence>
<keyword evidence="3" id="KW-1185">Reference proteome</keyword>
<name>A0A0V1L8A2_9BILA</name>
<comment type="caution">
    <text evidence="2">The sequence shown here is derived from an EMBL/GenBank/DDBJ whole genome shotgun (WGS) entry which is preliminary data.</text>
</comment>
<dbReference type="Proteomes" id="UP000054721">
    <property type="component" value="Unassembled WGS sequence"/>
</dbReference>
<gene>
    <name evidence="2" type="ORF">T02_1884</name>
</gene>
<accession>A0A0V1L8A2</accession>
<evidence type="ECO:0000313" key="2">
    <source>
        <dbReference type="EMBL" id="KRZ55474.1"/>
    </source>
</evidence>
<evidence type="ECO:0000256" key="1">
    <source>
        <dbReference type="SAM" id="MobiDB-lite"/>
    </source>
</evidence>
<dbReference type="EMBL" id="JYDW01000114">
    <property type="protein sequence ID" value="KRZ55474.1"/>
    <property type="molecule type" value="Genomic_DNA"/>
</dbReference>
<reference evidence="2 3" key="1">
    <citation type="submission" date="2015-05" db="EMBL/GenBank/DDBJ databases">
        <title>Evolution of Trichinella species and genotypes.</title>
        <authorList>
            <person name="Korhonen P.K."/>
            <person name="Edoardo P."/>
            <person name="Giuseppe L.R."/>
            <person name="Gasser R.B."/>
        </authorList>
    </citation>
    <scope>NUCLEOTIDE SEQUENCE [LARGE SCALE GENOMIC DNA]</scope>
    <source>
        <strain evidence="2">ISS10</strain>
    </source>
</reference>
<dbReference type="AlphaFoldDB" id="A0A0V1L8A2"/>
<organism evidence="2 3">
    <name type="scientific">Trichinella nativa</name>
    <dbReference type="NCBI Taxonomy" id="6335"/>
    <lineage>
        <taxon>Eukaryota</taxon>
        <taxon>Metazoa</taxon>
        <taxon>Ecdysozoa</taxon>
        <taxon>Nematoda</taxon>
        <taxon>Enoplea</taxon>
        <taxon>Dorylaimia</taxon>
        <taxon>Trichinellida</taxon>
        <taxon>Trichinellidae</taxon>
        <taxon>Trichinella</taxon>
    </lineage>
</organism>
<sequence length="63" mass="7193">MTDGRKWERGKMILLATKQLDAQAANPTTNSYALRREIKREKIEKSAKCTAPTSSVHSQRRPH</sequence>
<proteinExistence type="predicted"/>